<proteinExistence type="predicted"/>
<name>A0A1I0GNU8_9FIRM</name>
<sequence length="81" mass="9241">MKKIVENINKKTTSKILVNILYAAISMLIGFIFVLISITINACGIRFAGKNFSTFLLQGFIVFSIIFFIKFKSIEKDQKMK</sequence>
<dbReference type="EMBL" id="FOIN01000032">
    <property type="protein sequence ID" value="SET72060.1"/>
    <property type="molecule type" value="Genomic_DNA"/>
</dbReference>
<feature type="transmembrane region" description="Helical" evidence="1">
    <location>
        <begin position="52"/>
        <end position="71"/>
    </location>
</feature>
<evidence type="ECO:0000313" key="2">
    <source>
        <dbReference type="EMBL" id="SET72060.1"/>
    </source>
</evidence>
<keyword evidence="1" id="KW-0472">Membrane</keyword>
<organism evidence="2 3">
    <name type="scientific">Thomasclavelia cocleata</name>
    <dbReference type="NCBI Taxonomy" id="69824"/>
    <lineage>
        <taxon>Bacteria</taxon>
        <taxon>Bacillati</taxon>
        <taxon>Bacillota</taxon>
        <taxon>Erysipelotrichia</taxon>
        <taxon>Erysipelotrichales</taxon>
        <taxon>Coprobacillaceae</taxon>
        <taxon>Thomasclavelia</taxon>
    </lineage>
</organism>
<feature type="transmembrane region" description="Helical" evidence="1">
    <location>
        <begin position="20"/>
        <end position="40"/>
    </location>
</feature>
<gene>
    <name evidence="2" type="ORF">SAMN04489758_13216</name>
</gene>
<evidence type="ECO:0000256" key="1">
    <source>
        <dbReference type="SAM" id="Phobius"/>
    </source>
</evidence>
<protein>
    <submittedName>
        <fullName evidence="2">Uncharacterized protein</fullName>
    </submittedName>
</protein>
<keyword evidence="1" id="KW-0812">Transmembrane</keyword>
<accession>A0A1I0GNU8</accession>
<evidence type="ECO:0000313" key="3">
    <source>
        <dbReference type="Proteomes" id="UP000198558"/>
    </source>
</evidence>
<keyword evidence="3" id="KW-1185">Reference proteome</keyword>
<dbReference type="RefSeq" id="WP_092355486.1">
    <property type="nucleotide sequence ID" value="NZ_FOIN01000032.1"/>
</dbReference>
<dbReference type="GeneID" id="78289081"/>
<dbReference type="OrthoDB" id="9909662at2"/>
<dbReference type="Proteomes" id="UP000198558">
    <property type="component" value="Unassembled WGS sequence"/>
</dbReference>
<keyword evidence="1" id="KW-1133">Transmembrane helix</keyword>
<dbReference type="AlphaFoldDB" id="A0A1I0GNU8"/>
<reference evidence="3" key="1">
    <citation type="submission" date="2016-10" db="EMBL/GenBank/DDBJ databases">
        <authorList>
            <person name="Varghese N."/>
            <person name="Submissions S."/>
        </authorList>
    </citation>
    <scope>NUCLEOTIDE SEQUENCE [LARGE SCALE GENOMIC DNA]</scope>
    <source>
        <strain evidence="3">DSM 1551</strain>
    </source>
</reference>